<dbReference type="GO" id="GO:0004719">
    <property type="term" value="F:protein-L-isoaspartate (D-aspartate) O-methyltransferase activity"/>
    <property type="evidence" value="ECO:0007669"/>
    <property type="project" value="InterPro"/>
</dbReference>
<evidence type="ECO:0000256" key="2">
    <source>
        <dbReference type="ARBA" id="ARBA00013346"/>
    </source>
</evidence>
<keyword evidence="5" id="KW-1185">Reference proteome</keyword>
<evidence type="ECO:0000313" key="4">
    <source>
        <dbReference type="EMBL" id="TXC65821.1"/>
    </source>
</evidence>
<comment type="similarity">
    <text evidence="1">Belongs to the methyltransferase superfamily. L-isoaspartyl/D-aspartyl protein methyltransferase family.</text>
</comment>
<dbReference type="InterPro" id="IPR029063">
    <property type="entry name" value="SAM-dependent_MTases_sf"/>
</dbReference>
<keyword evidence="4" id="KW-0808">Transferase</keyword>
<dbReference type="Pfam" id="PF01135">
    <property type="entry name" value="PCMT"/>
    <property type="match status" value="1"/>
</dbReference>
<comment type="caution">
    <text evidence="4">The sequence shown here is derived from an EMBL/GenBank/DDBJ whole genome shotgun (WGS) entry which is preliminary data.</text>
</comment>
<dbReference type="InterPro" id="IPR000682">
    <property type="entry name" value="PCMT"/>
</dbReference>
<name>A0A5C6U1L0_9BURK</name>
<sequence>MNIEQARFNMIEQQIRPWDVLDPAVLSLLTVVKREDFVPAAYRSLAFVDTEVPLPGGQCMLAPRVEARMLQELNVHKHERVLEVGAGSGYMAALLAHRAQHVTTLEIVPELAQLAADNLRRAAVMNATVRQADGSRGLPAEAPFDVIVLSGSVAEVPQGLLGQLKVGGRLIAIVGQQPVMRCTLITRSGEHGYASVELFDTVAQRLQGFDEPTKFHF</sequence>
<dbReference type="PROSITE" id="PS01279">
    <property type="entry name" value="PCMT"/>
    <property type="match status" value="1"/>
</dbReference>
<proteinExistence type="inferred from homology"/>
<protein>
    <recommendedName>
        <fullName evidence="2">Protein-L-isoaspartate O-methyltransferase</fullName>
    </recommendedName>
    <alternativeName>
        <fullName evidence="3">Protein L-isoaspartyl methyltransferase</fullName>
    </alternativeName>
</protein>
<dbReference type="Proteomes" id="UP000321832">
    <property type="component" value="Unassembled WGS sequence"/>
</dbReference>
<reference evidence="4 5" key="1">
    <citation type="submission" date="2019-08" db="EMBL/GenBank/DDBJ databases">
        <authorList>
            <person name="Khan S.A."/>
            <person name="Jeon C.O."/>
            <person name="Jeong S.E."/>
        </authorList>
    </citation>
    <scope>NUCLEOTIDE SEQUENCE [LARGE SCALE GENOMIC DNA]</scope>
    <source>
        <strain evidence="5">IMCC1728</strain>
    </source>
</reference>
<evidence type="ECO:0000313" key="5">
    <source>
        <dbReference type="Proteomes" id="UP000321832"/>
    </source>
</evidence>
<keyword evidence="4" id="KW-0489">Methyltransferase</keyword>
<dbReference type="AlphaFoldDB" id="A0A5C6U1L0"/>
<evidence type="ECO:0000256" key="1">
    <source>
        <dbReference type="ARBA" id="ARBA00005369"/>
    </source>
</evidence>
<dbReference type="GO" id="GO:0032259">
    <property type="term" value="P:methylation"/>
    <property type="evidence" value="ECO:0007669"/>
    <property type="project" value="UniProtKB-KW"/>
</dbReference>
<dbReference type="PANTHER" id="PTHR11579">
    <property type="entry name" value="PROTEIN-L-ISOASPARTATE O-METHYLTRANSFERASE"/>
    <property type="match status" value="1"/>
</dbReference>
<dbReference type="PANTHER" id="PTHR11579:SF18">
    <property type="entry name" value="PROTEIN-L-ISOASPARTATE O-METHYLTRANSFERASE"/>
    <property type="match status" value="1"/>
</dbReference>
<dbReference type="SUPFAM" id="SSF53335">
    <property type="entry name" value="S-adenosyl-L-methionine-dependent methyltransferases"/>
    <property type="match status" value="1"/>
</dbReference>
<dbReference type="CDD" id="cd02440">
    <property type="entry name" value="AdoMet_MTases"/>
    <property type="match status" value="1"/>
</dbReference>
<accession>A0A5C6U1L0</accession>
<gene>
    <name evidence="4" type="ORF">FSC37_06665</name>
</gene>
<organism evidence="4 5">
    <name type="scientific">Piscinibacter aquaticus</name>
    <dbReference type="NCBI Taxonomy" id="392597"/>
    <lineage>
        <taxon>Bacteria</taxon>
        <taxon>Pseudomonadati</taxon>
        <taxon>Pseudomonadota</taxon>
        <taxon>Betaproteobacteria</taxon>
        <taxon>Burkholderiales</taxon>
        <taxon>Sphaerotilaceae</taxon>
        <taxon>Piscinibacter</taxon>
    </lineage>
</organism>
<dbReference type="Gene3D" id="3.40.50.150">
    <property type="entry name" value="Vaccinia Virus protein VP39"/>
    <property type="match status" value="1"/>
</dbReference>
<evidence type="ECO:0000256" key="3">
    <source>
        <dbReference type="ARBA" id="ARBA00030757"/>
    </source>
</evidence>
<dbReference type="GO" id="GO:0005737">
    <property type="term" value="C:cytoplasm"/>
    <property type="evidence" value="ECO:0007669"/>
    <property type="project" value="TreeGrafter"/>
</dbReference>
<dbReference type="EMBL" id="VOPW01000001">
    <property type="protein sequence ID" value="TXC65821.1"/>
    <property type="molecule type" value="Genomic_DNA"/>
</dbReference>